<dbReference type="PANTHER" id="PTHR21177:SF7">
    <property type="entry name" value="GH11627P"/>
    <property type="match status" value="1"/>
</dbReference>
<feature type="region of interest" description="Disordered" evidence="1">
    <location>
        <begin position="25"/>
        <end position="44"/>
    </location>
</feature>
<evidence type="ECO:0000313" key="5">
    <source>
        <dbReference type="Proteomes" id="UP001152759"/>
    </source>
</evidence>
<feature type="chain" id="PRO_5040475099" description="DUF4789 domain-containing protein" evidence="2">
    <location>
        <begin position="20"/>
        <end position="302"/>
    </location>
</feature>
<evidence type="ECO:0000313" key="4">
    <source>
        <dbReference type="EMBL" id="CAH0384594.1"/>
    </source>
</evidence>
<dbReference type="AlphaFoldDB" id="A0A9P0F179"/>
<feature type="domain" description="DUF4789" evidence="3">
    <location>
        <begin position="132"/>
        <end position="228"/>
    </location>
</feature>
<keyword evidence="5" id="KW-1185">Reference proteome</keyword>
<evidence type="ECO:0000256" key="2">
    <source>
        <dbReference type="SAM" id="SignalP"/>
    </source>
</evidence>
<sequence length="302" mass="34002">MGEMINLTLRALLLFMVNAHSFSSSTVSLNGRTDGRDGSQVPKSDAKHTRFTALELQCFAKEQVSYGDSCYSLLERGPCNKGEWLVLDLESAILEEPQLTAVCAEKQCNNNDIFWPQDGFCYNVTEGESSLCPERNTLLHVDPFGEGVCDCKPDKPYVRWFRSRERRSFQCFEVYTRGPCRQGYVVVKKGAQVSCEEDPCRDFQKEGAQYVFWEDDGVCYKLGSRGPCLGKNKLMIDQETKAPACASSFTNPLVLIELPPINKSCKTDHAGNCVEEIKISNVGDRFTKNLIQIADEKKRKQL</sequence>
<feature type="signal peptide" evidence="2">
    <location>
        <begin position="1"/>
        <end position="19"/>
    </location>
</feature>
<proteinExistence type="predicted"/>
<dbReference type="EMBL" id="OU963863">
    <property type="protein sequence ID" value="CAH0384594.1"/>
    <property type="molecule type" value="Genomic_DNA"/>
</dbReference>
<evidence type="ECO:0000259" key="3">
    <source>
        <dbReference type="Pfam" id="PF16033"/>
    </source>
</evidence>
<accession>A0A9P0F179</accession>
<evidence type="ECO:0000256" key="1">
    <source>
        <dbReference type="SAM" id="MobiDB-lite"/>
    </source>
</evidence>
<organism evidence="4 5">
    <name type="scientific">Bemisia tabaci</name>
    <name type="common">Sweetpotato whitefly</name>
    <name type="synonym">Aleurodes tabaci</name>
    <dbReference type="NCBI Taxonomy" id="7038"/>
    <lineage>
        <taxon>Eukaryota</taxon>
        <taxon>Metazoa</taxon>
        <taxon>Ecdysozoa</taxon>
        <taxon>Arthropoda</taxon>
        <taxon>Hexapoda</taxon>
        <taxon>Insecta</taxon>
        <taxon>Pterygota</taxon>
        <taxon>Neoptera</taxon>
        <taxon>Paraneoptera</taxon>
        <taxon>Hemiptera</taxon>
        <taxon>Sternorrhyncha</taxon>
        <taxon>Aleyrodoidea</taxon>
        <taxon>Aleyrodidae</taxon>
        <taxon>Aleyrodinae</taxon>
        <taxon>Bemisia</taxon>
    </lineage>
</organism>
<reference evidence="4" key="1">
    <citation type="submission" date="2021-12" db="EMBL/GenBank/DDBJ databases">
        <authorList>
            <person name="King R."/>
        </authorList>
    </citation>
    <scope>NUCLEOTIDE SEQUENCE</scope>
</reference>
<dbReference type="Proteomes" id="UP001152759">
    <property type="component" value="Chromosome 2"/>
</dbReference>
<gene>
    <name evidence="4" type="ORF">BEMITA_LOCUS3904</name>
</gene>
<protein>
    <recommendedName>
        <fullName evidence="3">DUF4789 domain-containing protein</fullName>
    </recommendedName>
</protein>
<dbReference type="Pfam" id="PF16033">
    <property type="entry name" value="DUF4789"/>
    <property type="match status" value="1"/>
</dbReference>
<dbReference type="PANTHER" id="PTHR21177">
    <property type="entry name" value="IP06524P-RELATED"/>
    <property type="match status" value="1"/>
</dbReference>
<keyword evidence="2" id="KW-0732">Signal</keyword>
<name>A0A9P0F179_BEMTA</name>
<dbReference type="InterPro" id="IPR031993">
    <property type="entry name" value="DUF4789"/>
</dbReference>